<organism evidence="2 3">
    <name type="scientific">Streptomyces tardus</name>
    <dbReference type="NCBI Taxonomy" id="2780544"/>
    <lineage>
        <taxon>Bacteria</taxon>
        <taxon>Bacillati</taxon>
        <taxon>Actinomycetota</taxon>
        <taxon>Actinomycetes</taxon>
        <taxon>Kitasatosporales</taxon>
        <taxon>Streptomycetaceae</taxon>
        <taxon>Streptomyces</taxon>
    </lineage>
</organism>
<dbReference type="Pfam" id="PF16571">
    <property type="entry name" value="FBP_C"/>
    <property type="match status" value="1"/>
</dbReference>
<gene>
    <name evidence="2" type="ORF">JGS22_022500</name>
</gene>
<sequence>MQPLSETEIRQSFVNCSKGEAKRLNLPRDFAGTAWSELEFLGWRDQGTPDRGYLVALIAGTAVGLTLRVPPGSRRSLLRTSMCSLCTTRHPSSGVTLFAARKEGAAGRRGNTVGTYICADLACSLYIRGRRTPDVLPVKETLSLEDRIARVEENLAELVDAVRNQGLSFDSATRPPRPSAT</sequence>
<evidence type="ECO:0000313" key="2">
    <source>
        <dbReference type="EMBL" id="MBU7600325.1"/>
    </source>
</evidence>
<protein>
    <submittedName>
        <fullName evidence="2">FBP domain-containing protein</fullName>
    </submittedName>
</protein>
<accession>A0A949JUF3</accession>
<comment type="caution">
    <text evidence="2">The sequence shown here is derived from an EMBL/GenBank/DDBJ whole genome shotgun (WGS) entry which is preliminary data.</text>
</comment>
<dbReference type="Proteomes" id="UP000694501">
    <property type="component" value="Unassembled WGS sequence"/>
</dbReference>
<evidence type="ECO:0000313" key="3">
    <source>
        <dbReference type="Proteomes" id="UP000694501"/>
    </source>
</evidence>
<dbReference type="EMBL" id="JAELVF020000003">
    <property type="protein sequence ID" value="MBU7600325.1"/>
    <property type="molecule type" value="Genomic_DNA"/>
</dbReference>
<dbReference type="RefSeq" id="WP_211038915.1">
    <property type="nucleotide sequence ID" value="NZ_JAELVF020000003.1"/>
</dbReference>
<feature type="domain" description="Elongation factor G-binding protein C-terminal treble-clef zinc-finger" evidence="1">
    <location>
        <begin position="8"/>
        <end position="162"/>
    </location>
</feature>
<dbReference type="InterPro" id="IPR032330">
    <property type="entry name" value="EF-G-binding_C"/>
</dbReference>
<proteinExistence type="predicted"/>
<name>A0A949JUF3_9ACTN</name>
<reference evidence="2" key="1">
    <citation type="submission" date="2021-06" db="EMBL/GenBank/DDBJ databases">
        <title>Sequencing of actinobacteria type strains.</title>
        <authorList>
            <person name="Nguyen G.-S."/>
            <person name="Wentzel A."/>
        </authorList>
    </citation>
    <scope>NUCLEOTIDE SEQUENCE</scope>
    <source>
        <strain evidence="2">P38-E01</strain>
    </source>
</reference>
<dbReference type="AlphaFoldDB" id="A0A949JUF3"/>
<evidence type="ECO:0000259" key="1">
    <source>
        <dbReference type="Pfam" id="PF16571"/>
    </source>
</evidence>
<keyword evidence="3" id="KW-1185">Reference proteome</keyword>